<dbReference type="Proteomes" id="UP000183760">
    <property type="component" value="Unassembled WGS sequence"/>
</dbReference>
<evidence type="ECO:0000313" key="3">
    <source>
        <dbReference type="EMBL" id="SES98760.1"/>
    </source>
</evidence>
<reference evidence="2 5" key="2">
    <citation type="submission" date="2019-07" db="EMBL/GenBank/DDBJ databases">
        <title>Whole genome shotgun sequence of Myxococcus fulvus NBRC 100333.</title>
        <authorList>
            <person name="Hosoyama A."/>
            <person name="Uohara A."/>
            <person name="Ohji S."/>
            <person name="Ichikawa N."/>
        </authorList>
    </citation>
    <scope>NUCLEOTIDE SEQUENCE [LARGE SCALE GENOMIC DNA]</scope>
    <source>
        <strain evidence="2 5">NBRC 100333</strain>
    </source>
</reference>
<dbReference type="STRING" id="1334629.MFUL124B02_04800"/>
<evidence type="ECO:0000256" key="1">
    <source>
        <dbReference type="SAM" id="SignalP"/>
    </source>
</evidence>
<dbReference type="EMBL" id="FOIB01000001">
    <property type="protein sequence ID" value="SES98760.1"/>
    <property type="molecule type" value="Genomic_DNA"/>
</dbReference>
<dbReference type="AlphaFoldDB" id="A0A511SVW0"/>
<comment type="caution">
    <text evidence="2">The sequence shown here is derived from an EMBL/GenBank/DDBJ whole genome shotgun (WGS) entry which is preliminary data.</text>
</comment>
<dbReference type="PROSITE" id="PS51257">
    <property type="entry name" value="PROKAR_LIPOPROTEIN"/>
    <property type="match status" value="1"/>
</dbReference>
<proteinExistence type="predicted"/>
<feature type="signal peptide" evidence="1">
    <location>
        <begin position="1"/>
        <end position="21"/>
    </location>
</feature>
<keyword evidence="1" id="KW-0732">Signal</keyword>
<organism evidence="2 5">
    <name type="scientific">Myxococcus fulvus</name>
    <dbReference type="NCBI Taxonomy" id="33"/>
    <lineage>
        <taxon>Bacteria</taxon>
        <taxon>Pseudomonadati</taxon>
        <taxon>Myxococcota</taxon>
        <taxon>Myxococcia</taxon>
        <taxon>Myxococcales</taxon>
        <taxon>Cystobacterineae</taxon>
        <taxon>Myxococcaceae</taxon>
        <taxon>Myxococcus</taxon>
    </lineage>
</organism>
<accession>A0A511SVW0</accession>
<protein>
    <submittedName>
        <fullName evidence="3">ELWxxDGT repeat-containing protein</fullName>
    </submittedName>
</protein>
<dbReference type="SUPFAM" id="SSF63829">
    <property type="entry name" value="Calcium-dependent phosphotriesterase"/>
    <property type="match status" value="1"/>
</dbReference>
<dbReference type="SUPFAM" id="SSF63825">
    <property type="entry name" value="YWTD domain"/>
    <property type="match status" value="1"/>
</dbReference>
<dbReference type="Proteomes" id="UP000321514">
    <property type="component" value="Unassembled WGS sequence"/>
</dbReference>
<evidence type="ECO:0000313" key="2">
    <source>
        <dbReference type="EMBL" id="GEN05687.1"/>
    </source>
</evidence>
<dbReference type="EMBL" id="BJXR01000011">
    <property type="protein sequence ID" value="GEN05687.1"/>
    <property type="molecule type" value="Genomic_DNA"/>
</dbReference>
<dbReference type="RefSeq" id="WP_074949068.1">
    <property type="nucleotide sequence ID" value="NZ_BJXR01000011.1"/>
</dbReference>
<dbReference type="InterPro" id="IPR030916">
    <property type="entry name" value="ELWxxDGT_rpt"/>
</dbReference>
<name>A0A511SVW0_MYXFU</name>
<evidence type="ECO:0000313" key="5">
    <source>
        <dbReference type="Proteomes" id="UP000321514"/>
    </source>
</evidence>
<dbReference type="OrthoDB" id="5242130at2"/>
<reference evidence="3 4" key="1">
    <citation type="submission" date="2016-10" db="EMBL/GenBank/DDBJ databases">
        <authorList>
            <person name="Varghese N."/>
            <person name="Submissions S."/>
        </authorList>
    </citation>
    <scope>NUCLEOTIDE SEQUENCE [LARGE SCALE GENOMIC DNA]</scope>
    <source>
        <strain evidence="3 4">DSM 16525</strain>
    </source>
</reference>
<feature type="chain" id="PRO_5023074720" evidence="1">
    <location>
        <begin position="22"/>
        <end position="476"/>
    </location>
</feature>
<evidence type="ECO:0000313" key="4">
    <source>
        <dbReference type="Proteomes" id="UP000183760"/>
    </source>
</evidence>
<gene>
    <name evidence="2" type="ORF">MFU01_07240</name>
    <name evidence="3" type="ORF">SAMN05443572_101765</name>
</gene>
<keyword evidence="4" id="KW-1185">Reference proteome</keyword>
<dbReference type="NCBIfam" id="TIGR04534">
    <property type="entry name" value="ELWxxDGT_rpt"/>
    <property type="match status" value="3"/>
</dbReference>
<sequence>MRCRCLLWVVLLVGCAPAAGAPEPVEEEAAAALLESWEYCSRTAVSLGVTLVEDTPYTSPMAPSTGGMVFSAEDDARGREPWVSTGAPGAGTRLLKDVFPGVGGSEPHGFTRVGAKVFFAANDPVAGRELFVSDGTPEGTVRVKDIWPGEVGSYPNALFEYQGLLYFTAGDPAHGRELWRSDGTAAGTVLVEDLVPGVEDSSPDQLTRGGDGALYFVVSVRGLITRLMRLGVGPTAVEVMSVPSELGFQFPLMPVGRKLFFVRSLEHHGAVGLMMTEAGAPPVTLGTFARVGELAAVGARLVFSAAAHMEEENLELWRSDGTAAGTVLVEDVRAGNVGSNPQNFAVLADTLFFAADDGTHGVELWDSDGTAARTRIFGDLELGPGGSFPQALTVVEDHLFFSADVRGRGQEPWVSNGFRVGTVPLTELAPGPRGSSPRSFRRSGWSVFFSAEDATGVRRLFALPFRPGGRCLVPEQ</sequence>